<reference evidence="2 3" key="2">
    <citation type="journal article" date="2024" name="G3 (Bethesda)">
        <title>The genome of the cryopelagic Antarctic bald notothen, Trematomus borchgrevinki.</title>
        <authorList>
            <person name="Rayamajhi N."/>
            <person name="Rivera-Colon A.G."/>
            <person name="Minhas B.F."/>
            <person name="Cheng C.C."/>
            <person name="Catchen J.M."/>
        </authorList>
    </citation>
    <scope>NUCLEOTIDE SEQUENCE [LARGE SCALE GENOMIC DNA]</scope>
    <source>
        <strain evidence="2">AGRC-2024</strain>
    </source>
</reference>
<comment type="caution">
    <text evidence="2">The sequence shown here is derived from an EMBL/GenBank/DDBJ whole genome shotgun (WGS) entry which is preliminary data.</text>
</comment>
<feature type="region of interest" description="Disordered" evidence="1">
    <location>
        <begin position="1"/>
        <end position="66"/>
    </location>
</feature>
<dbReference type="EMBL" id="JBIYXZ010002087">
    <property type="protein sequence ID" value="KAL3045291.1"/>
    <property type="molecule type" value="Genomic_DNA"/>
</dbReference>
<accession>A0ABD2FUD5</accession>
<gene>
    <name evidence="2" type="ORF">OYC64_013536</name>
</gene>
<keyword evidence="3" id="KW-1185">Reference proteome</keyword>
<dbReference type="Proteomes" id="UP001619887">
    <property type="component" value="Unassembled WGS sequence"/>
</dbReference>
<proteinExistence type="predicted"/>
<dbReference type="AlphaFoldDB" id="A0ABD2FUD5"/>
<evidence type="ECO:0000313" key="3">
    <source>
        <dbReference type="Proteomes" id="UP001619887"/>
    </source>
</evidence>
<reference evidence="2 3" key="1">
    <citation type="journal article" date="2022" name="G3 (Bethesda)">
        <title>Evaluating Illumina-, Nanopore-, and PacBio-based genome assembly strategies with the bald notothen, Trematomus borchgrevinki.</title>
        <authorList>
            <person name="Rayamajhi N."/>
            <person name="Cheng C.C."/>
            <person name="Catchen J.M."/>
        </authorList>
    </citation>
    <scope>NUCLEOTIDE SEQUENCE [LARGE SCALE GENOMIC DNA]</scope>
    <source>
        <strain evidence="2">AGRC-2024</strain>
    </source>
</reference>
<sequence>MEGGKEIREGQSFQSQGFPQHSPCNSRESVRTRTRAFKAAPSRGKEGKKWKEKTPTGASPFKGQAG</sequence>
<organism evidence="2 3">
    <name type="scientific">Pagothenia borchgrevinki</name>
    <name type="common">Bald rockcod</name>
    <name type="synonym">Trematomus borchgrevinki</name>
    <dbReference type="NCBI Taxonomy" id="8213"/>
    <lineage>
        <taxon>Eukaryota</taxon>
        <taxon>Metazoa</taxon>
        <taxon>Chordata</taxon>
        <taxon>Craniata</taxon>
        <taxon>Vertebrata</taxon>
        <taxon>Euteleostomi</taxon>
        <taxon>Actinopterygii</taxon>
        <taxon>Neopterygii</taxon>
        <taxon>Teleostei</taxon>
        <taxon>Neoteleostei</taxon>
        <taxon>Acanthomorphata</taxon>
        <taxon>Eupercaria</taxon>
        <taxon>Perciformes</taxon>
        <taxon>Notothenioidei</taxon>
        <taxon>Nototheniidae</taxon>
        <taxon>Pagothenia</taxon>
    </lineage>
</organism>
<protein>
    <submittedName>
        <fullName evidence="2">Uncharacterized protein</fullName>
    </submittedName>
</protein>
<name>A0ABD2FUD5_PAGBO</name>
<feature type="compositionally biased region" description="Polar residues" evidence="1">
    <location>
        <begin position="11"/>
        <end position="27"/>
    </location>
</feature>
<evidence type="ECO:0000313" key="2">
    <source>
        <dbReference type="EMBL" id="KAL3045291.1"/>
    </source>
</evidence>
<feature type="compositionally biased region" description="Basic and acidic residues" evidence="1">
    <location>
        <begin position="43"/>
        <end position="54"/>
    </location>
</feature>
<evidence type="ECO:0000256" key="1">
    <source>
        <dbReference type="SAM" id="MobiDB-lite"/>
    </source>
</evidence>